<dbReference type="Proteomes" id="UP000487882">
    <property type="component" value="Unassembled WGS sequence"/>
</dbReference>
<dbReference type="GO" id="GO:0042597">
    <property type="term" value="C:periplasmic space"/>
    <property type="evidence" value="ECO:0007669"/>
    <property type="project" value="UniProtKB-ARBA"/>
</dbReference>
<proteinExistence type="predicted"/>
<dbReference type="Gene3D" id="3.40.190.10">
    <property type="entry name" value="Periplasmic binding protein-like II"/>
    <property type="match status" value="1"/>
</dbReference>
<dbReference type="Gene3D" id="3.90.76.10">
    <property type="entry name" value="Dipeptide-binding Protein, Domain 1"/>
    <property type="match status" value="1"/>
</dbReference>
<accession>A0A7K1J793</accession>
<feature type="domain" description="Solute-binding protein family 5" evidence="1">
    <location>
        <begin position="125"/>
        <end position="502"/>
    </location>
</feature>
<dbReference type="SUPFAM" id="SSF53850">
    <property type="entry name" value="Periplasmic binding protein-like II"/>
    <property type="match status" value="1"/>
</dbReference>
<sequence>MNLTRKDLLWNWDRRQIRAHKNAHMQNVRKRKESIMKKNRSNLGKRAVALVAGIAAIGMALAGCGAGSSSSSSTADSTTETISVNNVEPAANLLPGNTDDMAGWKVVTQLFEGLVTFSDKGELVYADAKSITPNSDASQYTVVLRDGLQFSDGEKITANTYAKAWSFAANAANGQLGASIFSTIKGYDELQKSGVDKNAQLSGVKVVDDKTLQVTLNAPDSSFPYKVGDVAFLPIAESAYSDIDAYGEKPIGNGPYVLDSWKHDQSITLKPNSKYTGPRKVKNGGINFVLYTDVQTAYADVESGNLDVIDSIPSSALKTYRDDDSLQTFNQAGPGFKSFTIPQKLAHFQGEEGRLRRAAISRAVNRESIISKVLYGTATKATDFLAPTIAGYSKDLKGSNVLDYNTKTAQELWAQANKISPWSGTFRIAYSTDSGNRELVEGITNSIKNTLNIDAQPYILPTQKELSSAIHDRTINAAFLQGMQSDYPYPEGYLMQAYDSASADGKGLNNGDYKSSAFDKFIDDAARQTDESKAIDYYHQAEEQLFADLPVIPLWYANVTAAAGKSVHNVGFNYMGVPKYYALTK</sequence>
<dbReference type="PANTHER" id="PTHR30290:SF83">
    <property type="entry name" value="ABC TRANSPORTER SUBSTRATE-BINDING PROTEIN"/>
    <property type="match status" value="1"/>
</dbReference>
<dbReference type="CDD" id="cd00995">
    <property type="entry name" value="PBP2_NikA_DppA_OppA_like"/>
    <property type="match status" value="1"/>
</dbReference>
<dbReference type="GO" id="GO:0043190">
    <property type="term" value="C:ATP-binding cassette (ABC) transporter complex"/>
    <property type="evidence" value="ECO:0007669"/>
    <property type="project" value="InterPro"/>
</dbReference>
<gene>
    <name evidence="2" type="ORF">GSD1FS_1916</name>
</gene>
<name>A0A7K1J793_9BIFI</name>
<comment type="caution">
    <text evidence="2">The sequence shown here is derived from an EMBL/GenBank/DDBJ whole genome shotgun (WGS) entry which is preliminary data.</text>
</comment>
<evidence type="ECO:0000313" key="3">
    <source>
        <dbReference type="Proteomes" id="UP000487882"/>
    </source>
</evidence>
<organism evidence="2 3">
    <name type="scientific">Bifidobacterium canis</name>
    <dbReference type="NCBI Taxonomy" id="2610880"/>
    <lineage>
        <taxon>Bacteria</taxon>
        <taxon>Bacillati</taxon>
        <taxon>Actinomycetota</taxon>
        <taxon>Actinomycetes</taxon>
        <taxon>Bifidobacteriales</taxon>
        <taxon>Bifidobacteriaceae</taxon>
        <taxon>Bifidobacterium</taxon>
    </lineage>
</organism>
<reference evidence="2 3" key="1">
    <citation type="submission" date="2019-09" db="EMBL/GenBank/DDBJ databases">
        <title>Bifidobacterium canis sp. nov., isolated from the digestive tract of German Shepherd dog puppy.</title>
        <authorList>
            <person name="Bunesova V."/>
        </authorList>
    </citation>
    <scope>NUCLEOTIDE SEQUENCE [LARGE SCALE GENOMIC DNA]</scope>
    <source>
        <strain evidence="2 3">GSD1FS</strain>
    </source>
</reference>
<dbReference type="PANTHER" id="PTHR30290">
    <property type="entry name" value="PERIPLASMIC BINDING COMPONENT OF ABC TRANSPORTER"/>
    <property type="match status" value="1"/>
</dbReference>
<evidence type="ECO:0000313" key="2">
    <source>
        <dbReference type="EMBL" id="MUH60534.1"/>
    </source>
</evidence>
<dbReference type="PIRSF" id="PIRSF002741">
    <property type="entry name" value="MppA"/>
    <property type="match status" value="1"/>
</dbReference>
<dbReference type="GO" id="GO:0015833">
    <property type="term" value="P:peptide transport"/>
    <property type="evidence" value="ECO:0007669"/>
    <property type="project" value="TreeGrafter"/>
</dbReference>
<dbReference type="EMBL" id="WNLP01000014">
    <property type="protein sequence ID" value="MUH60534.1"/>
    <property type="molecule type" value="Genomic_DNA"/>
</dbReference>
<dbReference type="InterPro" id="IPR039424">
    <property type="entry name" value="SBP_5"/>
</dbReference>
<evidence type="ECO:0000259" key="1">
    <source>
        <dbReference type="Pfam" id="PF00496"/>
    </source>
</evidence>
<dbReference type="Gene3D" id="3.10.105.10">
    <property type="entry name" value="Dipeptide-binding Protein, Domain 3"/>
    <property type="match status" value="1"/>
</dbReference>
<protein>
    <submittedName>
        <fullName evidence="2">ABC transporter</fullName>
    </submittedName>
</protein>
<dbReference type="Pfam" id="PF00496">
    <property type="entry name" value="SBP_bac_5"/>
    <property type="match status" value="1"/>
</dbReference>
<dbReference type="InterPro" id="IPR030678">
    <property type="entry name" value="Peptide/Ni-bd"/>
</dbReference>
<dbReference type="AlphaFoldDB" id="A0A7K1J793"/>
<dbReference type="InterPro" id="IPR000914">
    <property type="entry name" value="SBP_5_dom"/>
</dbReference>
<dbReference type="GO" id="GO:1904680">
    <property type="term" value="F:peptide transmembrane transporter activity"/>
    <property type="evidence" value="ECO:0007669"/>
    <property type="project" value="TreeGrafter"/>
</dbReference>
<keyword evidence="3" id="KW-1185">Reference proteome</keyword>